<evidence type="ECO:0000313" key="1">
    <source>
        <dbReference type="EMBL" id="MBK0331303.1"/>
    </source>
</evidence>
<evidence type="ECO:0008006" key="3">
    <source>
        <dbReference type="Google" id="ProtNLM"/>
    </source>
</evidence>
<sequence length="98" mass="11304">MSSDEDRVYSPQERAMDEFIVRFTPHFLTLPDRLDEVVAALRADDPAQEIARAFDCAVDVAEHLLSTQLRRLSPQSLTEYRAEYESALRRLRKHVAAE</sequence>
<keyword evidence="2" id="KW-1185">Reference proteome</keyword>
<dbReference type="RefSeq" id="WP_200501929.1">
    <property type="nucleotide sequence ID" value="NZ_JAEDAJ010000003.1"/>
</dbReference>
<comment type="caution">
    <text evidence="1">The sequence shown here is derived from an EMBL/GenBank/DDBJ whole genome shotgun (WGS) entry which is preliminary data.</text>
</comment>
<dbReference type="EMBL" id="JAEDAJ010000003">
    <property type="protein sequence ID" value="MBK0331303.1"/>
    <property type="molecule type" value="Genomic_DNA"/>
</dbReference>
<proteinExistence type="predicted"/>
<organism evidence="1 2">
    <name type="scientific">Brachybacterium halotolerans</name>
    <dbReference type="NCBI Taxonomy" id="2795215"/>
    <lineage>
        <taxon>Bacteria</taxon>
        <taxon>Bacillati</taxon>
        <taxon>Actinomycetota</taxon>
        <taxon>Actinomycetes</taxon>
        <taxon>Micrococcales</taxon>
        <taxon>Dermabacteraceae</taxon>
        <taxon>Brachybacterium</taxon>
    </lineage>
</organism>
<name>A0ABS1B9H1_9MICO</name>
<dbReference type="Proteomes" id="UP000612352">
    <property type="component" value="Unassembled WGS sequence"/>
</dbReference>
<protein>
    <recommendedName>
        <fullName evidence="3">DNA topoisomerase (ATP-hydrolyzing)</fullName>
    </recommendedName>
</protein>
<gene>
    <name evidence="1" type="ORF">I8D64_07795</name>
</gene>
<accession>A0ABS1B9H1</accession>
<reference evidence="1 2" key="1">
    <citation type="submission" date="2020-12" db="EMBL/GenBank/DDBJ databases">
        <title>Brachybacterium sp. MASK1Z-5, whole genome shotgun sequence.</title>
        <authorList>
            <person name="Tuo L."/>
        </authorList>
    </citation>
    <scope>NUCLEOTIDE SEQUENCE [LARGE SCALE GENOMIC DNA]</scope>
    <source>
        <strain evidence="1 2">MASK1Z-5</strain>
    </source>
</reference>
<evidence type="ECO:0000313" key="2">
    <source>
        <dbReference type="Proteomes" id="UP000612352"/>
    </source>
</evidence>